<evidence type="ECO:0000313" key="4">
    <source>
        <dbReference type="WBParaSite" id="maker-uti_cns_0006269-snap-gene-0.3-mRNA-1"/>
    </source>
</evidence>
<feature type="compositionally biased region" description="Acidic residues" evidence="1">
    <location>
        <begin position="298"/>
        <end position="310"/>
    </location>
</feature>
<dbReference type="PANTHER" id="PTHR10663">
    <property type="entry name" value="GUANYL-NUCLEOTIDE EXCHANGE FACTOR"/>
    <property type="match status" value="1"/>
</dbReference>
<sequence length="573" mass="61699">MAPINGISIVQGEIAYLVSHLRRDLRHSKHTHDDQVHMENLFEDFAALKDALNAVENLSDLDAETFLSPFLEVITAKATMGRVTGLAVTSINKFLSYELINVSTPNLTGVIEMIGVAVTHANFHGTDPGSNEAVLARILQVLRTLLVIPVGAHLSNATVYEIFKSCLHLCFEREDRQQDSCCIEIGEPAPKATAELSAAHQGEAVPKSTAELSAADQGEAVPKATAELSAADQGEAAEEAAEFSATLAASSRDRTVSLTEPAGQDQVDAAEESAIVSAPEASPSADVAEQPAAATVETEAETMAEEEVEESGLLQPLLPEKSKQPGDQLAKDYVNPKGSDLPQPSDAKTAAPQSEDVSNAAAGAAGPAASSTLGVANTKRQLGPYGLLSVREIFKQLIANMNPHDRSNTDAKMETCLNLLAQAFEVAADSLEKCDCLLELVRNDLCKNLVFLLHFSGTSVFAASLRLGYLIFSSLRWHLKFQLELYLTRLMEIVTSEGNRVSFDHRELALESLVQLWRVPGFVAEVYLNYDCDLYCSTLFKDITELLSKNAFSTGGGIFSTHFVVAGRSANRH</sequence>
<evidence type="ECO:0000313" key="3">
    <source>
        <dbReference type="Proteomes" id="UP000095280"/>
    </source>
</evidence>
<keyword evidence="3" id="KW-1185">Reference proteome</keyword>
<feature type="region of interest" description="Disordered" evidence="1">
    <location>
        <begin position="194"/>
        <end position="370"/>
    </location>
</feature>
<dbReference type="Proteomes" id="UP000095280">
    <property type="component" value="Unplaced"/>
</dbReference>
<dbReference type="InterPro" id="IPR032691">
    <property type="entry name" value="Mon2/Sec7/BIG1-like_HUS"/>
</dbReference>
<dbReference type="PANTHER" id="PTHR10663:SF388">
    <property type="entry name" value="GOLGI-SPECIFIC BREFELDIN A-RESISTANCE GUANINE NUCLEOTIDE EXCHANGE FACTOR 1"/>
    <property type="match status" value="1"/>
</dbReference>
<evidence type="ECO:0000256" key="1">
    <source>
        <dbReference type="SAM" id="MobiDB-lite"/>
    </source>
</evidence>
<proteinExistence type="predicted"/>
<feature type="compositionally biased region" description="Low complexity" evidence="1">
    <location>
        <begin position="360"/>
        <end position="369"/>
    </location>
</feature>
<dbReference type="WBParaSite" id="maker-uti_cns_0006269-snap-gene-0.3-mRNA-1">
    <property type="protein sequence ID" value="maker-uti_cns_0006269-snap-gene-0.3-mRNA-1"/>
    <property type="gene ID" value="maker-uti_cns_0006269-snap-gene-0.3"/>
</dbReference>
<organism evidence="3 4">
    <name type="scientific">Macrostomum lignano</name>
    <dbReference type="NCBI Taxonomy" id="282301"/>
    <lineage>
        <taxon>Eukaryota</taxon>
        <taxon>Metazoa</taxon>
        <taxon>Spiralia</taxon>
        <taxon>Lophotrochozoa</taxon>
        <taxon>Platyhelminthes</taxon>
        <taxon>Rhabditophora</taxon>
        <taxon>Macrostomorpha</taxon>
        <taxon>Macrostomida</taxon>
        <taxon>Macrostomidae</taxon>
        <taxon>Macrostomum</taxon>
    </lineage>
</organism>
<reference evidence="4" key="1">
    <citation type="submission" date="2016-11" db="UniProtKB">
        <authorList>
            <consortium name="WormBaseParasite"/>
        </authorList>
    </citation>
    <scope>IDENTIFICATION</scope>
</reference>
<feature type="domain" description="Mon2/Sec7/BIG1-like HUS" evidence="2">
    <location>
        <begin position="391"/>
        <end position="538"/>
    </location>
</feature>
<feature type="compositionally biased region" description="Low complexity" evidence="1">
    <location>
        <begin position="287"/>
        <end position="297"/>
    </location>
</feature>
<dbReference type="AlphaFoldDB" id="A0A1I8HHI2"/>
<evidence type="ECO:0000259" key="2">
    <source>
        <dbReference type="Pfam" id="PF12783"/>
    </source>
</evidence>
<name>A0A1I8HHI2_9PLAT</name>
<dbReference type="Pfam" id="PF12783">
    <property type="entry name" value="Sec7-like_HUS"/>
    <property type="match status" value="1"/>
</dbReference>
<protein>
    <submittedName>
        <fullName evidence="4">Sec7_N domain-containing protein</fullName>
    </submittedName>
</protein>
<accession>A0A1I8HHI2</accession>